<dbReference type="EMBL" id="KQ460124">
    <property type="protein sequence ID" value="KPJ17606.1"/>
    <property type="molecule type" value="Genomic_DNA"/>
</dbReference>
<dbReference type="FunCoup" id="A0A194RNL4">
    <property type="interactions" value="249"/>
</dbReference>
<dbReference type="GO" id="GO:0005689">
    <property type="term" value="C:U12-type spliceosomal complex"/>
    <property type="evidence" value="ECO:0007669"/>
    <property type="project" value="TreeGrafter"/>
</dbReference>
<dbReference type="Proteomes" id="UP000053240">
    <property type="component" value="Unassembled WGS sequence"/>
</dbReference>
<protein>
    <submittedName>
        <fullName evidence="6">Zinc finger matrin-type protein 5</fullName>
    </submittedName>
</protein>
<evidence type="ECO:0000313" key="6">
    <source>
        <dbReference type="EMBL" id="KPJ17606.1"/>
    </source>
</evidence>
<dbReference type="Pfam" id="PF06220">
    <property type="entry name" value="zf-U1"/>
    <property type="match status" value="1"/>
</dbReference>
<evidence type="ECO:0000256" key="2">
    <source>
        <dbReference type="ARBA" id="ARBA00022771"/>
    </source>
</evidence>
<dbReference type="InterPro" id="IPR003604">
    <property type="entry name" value="Matrin/U1-like-C_Znf_C2H2"/>
</dbReference>
<sequence length="164" mass="19311">MGKRYYCDYCDKNMVATPAIIRTHLKGAVHQKLVSEHYQQYKEESAKKPCMRFSKGECNFGGICRFSHYTKEQIEALREYVVVNEKRKIEPKQPSFTDLYQRLQSEKTTKTNSTDTTVYDSNGVTHTFPWIYNESFDLYGENLPPSLRRFKVEDFTDVSFNEWG</sequence>
<keyword evidence="2 4" id="KW-0863">Zinc-finger</keyword>
<feature type="zinc finger region" description="C3H1-type" evidence="4">
    <location>
        <begin position="44"/>
        <end position="71"/>
    </location>
</feature>
<organism evidence="6 7">
    <name type="scientific">Papilio machaon</name>
    <name type="common">Old World swallowtail butterfly</name>
    <dbReference type="NCBI Taxonomy" id="76193"/>
    <lineage>
        <taxon>Eukaryota</taxon>
        <taxon>Metazoa</taxon>
        <taxon>Ecdysozoa</taxon>
        <taxon>Arthropoda</taxon>
        <taxon>Hexapoda</taxon>
        <taxon>Insecta</taxon>
        <taxon>Pterygota</taxon>
        <taxon>Neoptera</taxon>
        <taxon>Endopterygota</taxon>
        <taxon>Lepidoptera</taxon>
        <taxon>Glossata</taxon>
        <taxon>Ditrysia</taxon>
        <taxon>Papilionoidea</taxon>
        <taxon>Papilionidae</taxon>
        <taxon>Papilioninae</taxon>
        <taxon>Papilio</taxon>
    </lineage>
</organism>
<dbReference type="Gene3D" id="3.30.160.60">
    <property type="entry name" value="Classic Zinc Finger"/>
    <property type="match status" value="1"/>
</dbReference>
<evidence type="ECO:0000259" key="5">
    <source>
        <dbReference type="PROSITE" id="PS50103"/>
    </source>
</evidence>
<proteinExistence type="predicted"/>
<dbReference type="InterPro" id="IPR036236">
    <property type="entry name" value="Znf_C2H2_sf"/>
</dbReference>
<evidence type="ECO:0000313" key="7">
    <source>
        <dbReference type="Proteomes" id="UP000053240"/>
    </source>
</evidence>
<feature type="domain" description="C3H1-type" evidence="5">
    <location>
        <begin position="44"/>
        <end position="71"/>
    </location>
</feature>
<dbReference type="Pfam" id="PF00642">
    <property type="entry name" value="zf-CCCH"/>
    <property type="match status" value="1"/>
</dbReference>
<reference evidence="6 7" key="1">
    <citation type="journal article" date="2015" name="Nat. Commun.">
        <title>Outbred genome sequencing and CRISPR/Cas9 gene editing in butterflies.</title>
        <authorList>
            <person name="Li X."/>
            <person name="Fan D."/>
            <person name="Zhang W."/>
            <person name="Liu G."/>
            <person name="Zhang L."/>
            <person name="Zhao L."/>
            <person name="Fang X."/>
            <person name="Chen L."/>
            <person name="Dong Y."/>
            <person name="Chen Y."/>
            <person name="Ding Y."/>
            <person name="Zhao R."/>
            <person name="Feng M."/>
            <person name="Zhu Y."/>
            <person name="Feng Y."/>
            <person name="Jiang X."/>
            <person name="Zhu D."/>
            <person name="Xiang H."/>
            <person name="Feng X."/>
            <person name="Li S."/>
            <person name="Wang J."/>
            <person name="Zhang G."/>
            <person name="Kronforst M.R."/>
            <person name="Wang W."/>
        </authorList>
    </citation>
    <scope>NUCLEOTIDE SEQUENCE [LARGE SCALE GENOMIC DNA]</scope>
    <source>
        <strain evidence="6">Ya'a_city_454_Pm</strain>
        <tissue evidence="6">Whole body</tissue>
    </source>
</reference>
<dbReference type="PANTHER" id="PTHR16465:SF0">
    <property type="entry name" value="ZINC FINGER MATRIN-TYPE PROTEIN 5"/>
    <property type="match status" value="1"/>
</dbReference>
<evidence type="ECO:0000256" key="3">
    <source>
        <dbReference type="ARBA" id="ARBA00022833"/>
    </source>
</evidence>
<dbReference type="InterPro" id="IPR013085">
    <property type="entry name" value="U1-CZ_Znf_C2H2"/>
</dbReference>
<dbReference type="SMART" id="SM00451">
    <property type="entry name" value="ZnF_U1"/>
    <property type="match status" value="1"/>
</dbReference>
<dbReference type="GO" id="GO:0008270">
    <property type="term" value="F:zinc ion binding"/>
    <property type="evidence" value="ECO:0007669"/>
    <property type="project" value="UniProtKB-KW"/>
</dbReference>
<keyword evidence="7" id="KW-1185">Reference proteome</keyword>
<dbReference type="AlphaFoldDB" id="A0A194RNL4"/>
<evidence type="ECO:0000256" key="1">
    <source>
        <dbReference type="ARBA" id="ARBA00022723"/>
    </source>
</evidence>
<dbReference type="SUPFAM" id="SSF57667">
    <property type="entry name" value="beta-beta-alpha zinc fingers"/>
    <property type="match status" value="1"/>
</dbReference>
<dbReference type="STRING" id="76193.A0A194RNL4"/>
<dbReference type="PROSITE" id="PS50103">
    <property type="entry name" value="ZF_C3H1"/>
    <property type="match status" value="1"/>
</dbReference>
<keyword evidence="1 4" id="KW-0479">Metal-binding</keyword>
<evidence type="ECO:0000256" key="4">
    <source>
        <dbReference type="PROSITE-ProRule" id="PRU00723"/>
    </source>
</evidence>
<name>A0A194RNL4_PAPMA</name>
<dbReference type="InParanoid" id="A0A194RNL4"/>
<dbReference type="GO" id="GO:0003676">
    <property type="term" value="F:nucleic acid binding"/>
    <property type="evidence" value="ECO:0007669"/>
    <property type="project" value="InterPro"/>
</dbReference>
<dbReference type="PANTHER" id="PTHR16465">
    <property type="entry name" value="NUCLEASE-RELATED"/>
    <property type="match status" value="1"/>
</dbReference>
<dbReference type="InterPro" id="IPR000571">
    <property type="entry name" value="Znf_CCCH"/>
</dbReference>
<gene>
    <name evidence="6" type="ORF">RR48_07094</name>
</gene>
<keyword evidence="3 4" id="KW-0862">Zinc</keyword>
<accession>A0A194RNL4</accession>